<protein>
    <submittedName>
        <fullName evidence="2">Uncharacterized protein</fullName>
    </submittedName>
</protein>
<reference evidence="2" key="1">
    <citation type="journal article" date="2021" name="Proc. Natl. Acad. Sci. U.S.A.">
        <title>A Catalog of Tens of Thousands of Viruses from Human Metagenomes Reveals Hidden Associations with Chronic Diseases.</title>
        <authorList>
            <person name="Tisza M.J."/>
            <person name="Buck C.B."/>
        </authorList>
    </citation>
    <scope>NUCLEOTIDE SEQUENCE</scope>
    <source>
        <strain evidence="2">CtrKX6</strain>
    </source>
</reference>
<name>A0A8S5NIW6_9CAUD</name>
<organism evidence="2">
    <name type="scientific">Siphoviridae sp. ctrKX6</name>
    <dbReference type="NCBI Taxonomy" id="2826476"/>
    <lineage>
        <taxon>Viruses</taxon>
        <taxon>Duplodnaviria</taxon>
        <taxon>Heunggongvirae</taxon>
        <taxon>Uroviricota</taxon>
        <taxon>Caudoviricetes</taxon>
    </lineage>
</organism>
<evidence type="ECO:0000256" key="1">
    <source>
        <dbReference type="SAM" id="MobiDB-lite"/>
    </source>
</evidence>
<sequence>MLKLKFKNEPYWLDLGMGVRVKVKPCTSSVFYEAKAYMNSKVADMAKRIKDVRENGAKDENLPDLEDITKREAFADQQLILGLALAGIIEWDGILEADTDEKAALTPVKIEELFTNFWSIAETFRQQYCGIQEILEAEKNVSSPELSGTSAPGVATAKDAASKKSTASSTDADTSKQP</sequence>
<evidence type="ECO:0000313" key="2">
    <source>
        <dbReference type="EMBL" id="DAD94662.1"/>
    </source>
</evidence>
<dbReference type="EMBL" id="BK015179">
    <property type="protein sequence ID" value="DAD94662.1"/>
    <property type="molecule type" value="Genomic_DNA"/>
</dbReference>
<proteinExistence type="predicted"/>
<accession>A0A8S5NIW6</accession>
<feature type="compositionally biased region" description="Low complexity" evidence="1">
    <location>
        <begin position="155"/>
        <end position="178"/>
    </location>
</feature>
<feature type="compositionally biased region" description="Polar residues" evidence="1">
    <location>
        <begin position="140"/>
        <end position="150"/>
    </location>
</feature>
<feature type="region of interest" description="Disordered" evidence="1">
    <location>
        <begin position="140"/>
        <end position="178"/>
    </location>
</feature>